<dbReference type="GO" id="GO:0005524">
    <property type="term" value="F:ATP binding"/>
    <property type="evidence" value="ECO:0007669"/>
    <property type="project" value="UniProtKB-KW"/>
</dbReference>
<dbReference type="InterPro" id="IPR036637">
    <property type="entry name" value="Phosphohistidine_dom_sf"/>
</dbReference>
<dbReference type="InterPro" id="IPR013815">
    <property type="entry name" value="ATP_grasp_subdomain_1"/>
</dbReference>
<evidence type="ECO:0000256" key="13">
    <source>
        <dbReference type="ARBA" id="ARBA00033470"/>
    </source>
</evidence>
<evidence type="ECO:0000256" key="5">
    <source>
        <dbReference type="ARBA" id="ARBA00011996"/>
    </source>
</evidence>
<keyword evidence="10 15" id="KW-0418">Kinase</keyword>
<dbReference type="Gene3D" id="3.30.470.20">
    <property type="entry name" value="ATP-grasp fold, B domain"/>
    <property type="match status" value="1"/>
</dbReference>
<evidence type="ECO:0000259" key="16">
    <source>
        <dbReference type="Pfam" id="PF00391"/>
    </source>
</evidence>
<dbReference type="InterPro" id="IPR023151">
    <property type="entry name" value="PEP_util_CS"/>
</dbReference>
<evidence type="ECO:0000256" key="14">
    <source>
        <dbReference type="ARBA" id="ARBA00047700"/>
    </source>
</evidence>
<evidence type="ECO:0000256" key="7">
    <source>
        <dbReference type="ARBA" id="ARBA00022679"/>
    </source>
</evidence>
<dbReference type="PIRSF" id="PIRSF000854">
    <property type="entry name" value="PEP_synthase"/>
    <property type="match status" value="1"/>
</dbReference>
<dbReference type="InterPro" id="IPR015813">
    <property type="entry name" value="Pyrv/PenolPyrv_kinase-like_dom"/>
</dbReference>
<evidence type="ECO:0000256" key="8">
    <source>
        <dbReference type="ARBA" id="ARBA00022723"/>
    </source>
</evidence>
<dbReference type="InterPro" id="IPR018274">
    <property type="entry name" value="PEP_util_AS"/>
</dbReference>
<proteinExistence type="inferred from homology"/>
<keyword evidence="9 15" id="KW-0547">Nucleotide-binding</keyword>
<evidence type="ECO:0000256" key="11">
    <source>
        <dbReference type="ARBA" id="ARBA00022840"/>
    </source>
</evidence>
<keyword evidence="11 15" id="KW-0067">ATP-binding</keyword>
<dbReference type="GO" id="GO:0006094">
    <property type="term" value="P:gluconeogenesis"/>
    <property type="evidence" value="ECO:0007669"/>
    <property type="project" value="UniProtKB-UniPathway"/>
</dbReference>
<evidence type="ECO:0000256" key="3">
    <source>
        <dbReference type="ARBA" id="ARBA00004742"/>
    </source>
</evidence>
<protein>
    <recommendedName>
        <fullName evidence="6 15">Phosphoenolpyruvate synthase</fullName>
        <shortName evidence="15">PEP synthase</shortName>
        <ecNumber evidence="5 15">2.7.9.2</ecNumber>
    </recommendedName>
    <alternativeName>
        <fullName evidence="13 15">Pyruvate, water dikinase</fullName>
    </alternativeName>
</protein>
<gene>
    <name evidence="19" type="primary">ppsA</name>
    <name evidence="19" type="ORF">G3N56_17915</name>
</gene>
<comment type="function">
    <text evidence="2 15">Catalyzes the phosphorylation of pyruvate to phosphoenolpyruvate.</text>
</comment>
<evidence type="ECO:0000313" key="20">
    <source>
        <dbReference type="Proteomes" id="UP000469724"/>
    </source>
</evidence>
<dbReference type="SUPFAM" id="SSF51621">
    <property type="entry name" value="Phosphoenolpyruvate/pyruvate domain"/>
    <property type="match status" value="1"/>
</dbReference>
<dbReference type="EMBL" id="JAAGRQ010000119">
    <property type="protein sequence ID" value="NDY58615.1"/>
    <property type="molecule type" value="Genomic_DNA"/>
</dbReference>
<dbReference type="Pfam" id="PF02896">
    <property type="entry name" value="PEP-utilizers_C"/>
    <property type="match status" value="1"/>
</dbReference>
<comment type="catalytic activity">
    <reaction evidence="14 15">
        <text>pyruvate + ATP + H2O = phosphoenolpyruvate + AMP + phosphate + 2 H(+)</text>
        <dbReference type="Rhea" id="RHEA:11364"/>
        <dbReference type="ChEBI" id="CHEBI:15361"/>
        <dbReference type="ChEBI" id="CHEBI:15377"/>
        <dbReference type="ChEBI" id="CHEBI:15378"/>
        <dbReference type="ChEBI" id="CHEBI:30616"/>
        <dbReference type="ChEBI" id="CHEBI:43474"/>
        <dbReference type="ChEBI" id="CHEBI:58702"/>
        <dbReference type="ChEBI" id="CHEBI:456215"/>
        <dbReference type="EC" id="2.7.9.2"/>
    </reaction>
</comment>
<evidence type="ECO:0000256" key="9">
    <source>
        <dbReference type="ARBA" id="ARBA00022741"/>
    </source>
</evidence>
<feature type="domain" description="Pyruvate phosphate dikinase AMP/ATP-binding" evidence="17">
    <location>
        <begin position="20"/>
        <end position="345"/>
    </location>
</feature>
<dbReference type="GO" id="GO:0008986">
    <property type="term" value="F:pyruvate, water dikinase activity"/>
    <property type="evidence" value="ECO:0007669"/>
    <property type="project" value="UniProtKB-EC"/>
</dbReference>
<dbReference type="PRINTS" id="PR01736">
    <property type="entry name" value="PHPHTRNFRASE"/>
</dbReference>
<feature type="domain" description="PEP-utilising enzyme C-terminal" evidence="18">
    <location>
        <begin position="485"/>
        <end position="796"/>
    </location>
</feature>
<evidence type="ECO:0000256" key="1">
    <source>
        <dbReference type="ARBA" id="ARBA00001946"/>
    </source>
</evidence>
<dbReference type="FunFam" id="3.30.470.20:FF:000017">
    <property type="entry name" value="Phosphoenolpyruvate synthase"/>
    <property type="match status" value="1"/>
</dbReference>
<dbReference type="Gene3D" id="3.50.30.10">
    <property type="entry name" value="Phosphohistidine domain"/>
    <property type="match status" value="1"/>
</dbReference>
<dbReference type="PANTHER" id="PTHR43030">
    <property type="entry name" value="PHOSPHOENOLPYRUVATE SYNTHASE"/>
    <property type="match status" value="1"/>
</dbReference>
<evidence type="ECO:0000259" key="18">
    <source>
        <dbReference type="Pfam" id="PF02896"/>
    </source>
</evidence>
<keyword evidence="19" id="KW-0670">Pyruvate</keyword>
<comment type="cofactor">
    <cofactor evidence="1 15">
        <name>Mg(2+)</name>
        <dbReference type="ChEBI" id="CHEBI:18420"/>
    </cofactor>
</comment>
<dbReference type="Gene3D" id="3.20.20.60">
    <property type="entry name" value="Phosphoenolpyruvate-binding domains"/>
    <property type="match status" value="1"/>
</dbReference>
<keyword evidence="8 15" id="KW-0479">Metal-binding</keyword>
<evidence type="ECO:0000313" key="19">
    <source>
        <dbReference type="EMBL" id="NDY58615.1"/>
    </source>
</evidence>
<dbReference type="InterPro" id="IPR006319">
    <property type="entry name" value="PEP_synth"/>
</dbReference>
<evidence type="ECO:0000256" key="15">
    <source>
        <dbReference type="PIRNR" id="PIRNR000854"/>
    </source>
</evidence>
<dbReference type="InterPro" id="IPR008279">
    <property type="entry name" value="PEP-util_enz_mobile_dom"/>
</dbReference>
<dbReference type="InterPro" id="IPR040442">
    <property type="entry name" value="Pyrv_kinase-like_dom_sf"/>
</dbReference>
<dbReference type="NCBIfam" id="NF005057">
    <property type="entry name" value="PRK06464.1"/>
    <property type="match status" value="1"/>
</dbReference>
<evidence type="ECO:0000256" key="12">
    <source>
        <dbReference type="ARBA" id="ARBA00022842"/>
    </source>
</evidence>
<name>A0A7K3NS34_9BACT</name>
<dbReference type="SUPFAM" id="SSF56059">
    <property type="entry name" value="Glutathione synthetase ATP-binding domain-like"/>
    <property type="match status" value="1"/>
</dbReference>
<dbReference type="Pfam" id="PF00391">
    <property type="entry name" value="PEP-utilizers"/>
    <property type="match status" value="1"/>
</dbReference>
<dbReference type="Pfam" id="PF01326">
    <property type="entry name" value="PPDK_N"/>
    <property type="match status" value="1"/>
</dbReference>
<dbReference type="SUPFAM" id="SSF52009">
    <property type="entry name" value="Phosphohistidine domain"/>
    <property type="match status" value="1"/>
</dbReference>
<dbReference type="GO" id="GO:0046872">
    <property type="term" value="F:metal ion binding"/>
    <property type="evidence" value="ECO:0007669"/>
    <property type="project" value="UniProtKB-KW"/>
</dbReference>
<dbReference type="PROSITE" id="PS00370">
    <property type="entry name" value="PEP_ENZYMES_PHOS_SITE"/>
    <property type="match status" value="1"/>
</dbReference>
<keyword evidence="12 15" id="KW-0460">Magnesium</keyword>
<comment type="similarity">
    <text evidence="4 15">Belongs to the PEP-utilizing enzyme family.</text>
</comment>
<dbReference type="Gene3D" id="3.30.1490.20">
    <property type="entry name" value="ATP-grasp fold, A domain"/>
    <property type="match status" value="1"/>
</dbReference>
<keyword evidence="20" id="KW-1185">Reference proteome</keyword>
<comment type="caution">
    <text evidence="19">The sequence shown here is derived from an EMBL/GenBank/DDBJ whole genome shotgun (WGS) entry which is preliminary data.</text>
</comment>
<evidence type="ECO:0000256" key="6">
    <source>
        <dbReference type="ARBA" id="ARBA00021623"/>
    </source>
</evidence>
<sequence length="803" mass="88604">MDKDTALVLWFDQITIEDVPYVGGKNASLGEMYQALTGKGVRVPNGFAVTATAYRRLLAESGAMDKIKAILADLDTSDMDNLAERGRKVRSLIRNLEFPDDLRQAIINAYRALENQYGKDADVAVRSSATAEDLPDASFAGQQETYLNIHGAEEVIEACGRCFASLFTNRAISYRVDKGFDHFSIALSIAVQKMVRSDLAASGVMFSIDTETGFTDAVYITGAYGLGENVVQGAVNPDEWYVFKPTLKKGFKPVIMKKVGEKAIKMVYTEDAKQPTKNVPVPDSDRRRLTINECEVLDLARMACIIEDHYSAKAGHHKPMDIEWAKDGMTGELYIVQARPETVHAIKDLTKLVKYVLSAPGEVAATGKSVGERIGKGAAHVIKEAHMIKDFRKGEVLVTDMTDPDWEPIMKIASAIVTNRGGRTCHAAIVSRELGIPCIVGTGHGSDAVADGEGLTVDCSQGPTGYVYRGLLDFEVKETDLASLPRPKTKITMNLASPEQAFEKSFIPNDGVGLAREEFIINSYIRVHPLALLRFGELKDIEVKRTIYDMTMGYENKADYFVDRLAEGVGMIAAAFYPKPVIVRLSDFKSNEYANLIGGAQFEPHEENPMIGWRGASRYYDKNYKEAFALECRAMKKIREDMGLTNLEIMIPFPRTVAESRQVLATMAEFGLRQGENGLRVIGMCEIPSNVILADEFLDVFDGFSIGSNDLTQLILGVDRDSELVAHVYDERNEAVKRMVKQVIEVARRKGKYIGICGQAPSDYIEFAEFLVECGIESMSLNPDTVIKTTLAVAALEKRLGVA</sequence>
<evidence type="ECO:0000259" key="17">
    <source>
        <dbReference type="Pfam" id="PF01326"/>
    </source>
</evidence>
<dbReference type="NCBIfam" id="TIGR01418">
    <property type="entry name" value="PEP_synth"/>
    <property type="match status" value="1"/>
</dbReference>
<evidence type="ECO:0000256" key="2">
    <source>
        <dbReference type="ARBA" id="ARBA00002988"/>
    </source>
</evidence>
<dbReference type="InterPro" id="IPR000121">
    <property type="entry name" value="PEP_util_C"/>
</dbReference>
<dbReference type="RefSeq" id="WP_163303687.1">
    <property type="nucleotide sequence ID" value="NZ_JAAGRQ010000119.1"/>
</dbReference>
<dbReference type="PANTHER" id="PTHR43030:SF1">
    <property type="entry name" value="PHOSPHOENOLPYRUVATE SYNTHASE"/>
    <property type="match status" value="1"/>
</dbReference>
<comment type="pathway">
    <text evidence="3 15">Carbohydrate biosynthesis; gluconeogenesis.</text>
</comment>
<evidence type="ECO:0000256" key="10">
    <source>
        <dbReference type="ARBA" id="ARBA00022777"/>
    </source>
</evidence>
<dbReference type="FunFam" id="3.30.1490.20:FF:000010">
    <property type="entry name" value="Phosphoenolpyruvate synthase"/>
    <property type="match status" value="1"/>
</dbReference>
<keyword evidence="7 15" id="KW-0808">Transferase</keyword>
<dbReference type="PROSITE" id="PS00742">
    <property type="entry name" value="PEP_ENZYMES_2"/>
    <property type="match status" value="1"/>
</dbReference>
<dbReference type="EC" id="2.7.9.2" evidence="5 15"/>
<dbReference type="AlphaFoldDB" id="A0A7K3NS34"/>
<dbReference type="Proteomes" id="UP000469724">
    <property type="component" value="Unassembled WGS sequence"/>
</dbReference>
<accession>A0A7K3NS34</accession>
<evidence type="ECO:0000256" key="4">
    <source>
        <dbReference type="ARBA" id="ARBA00007837"/>
    </source>
</evidence>
<organism evidence="19 20">
    <name type="scientific">Desulfolutivibrio sulfodismutans</name>
    <dbReference type="NCBI Taxonomy" id="63561"/>
    <lineage>
        <taxon>Bacteria</taxon>
        <taxon>Pseudomonadati</taxon>
        <taxon>Thermodesulfobacteriota</taxon>
        <taxon>Desulfovibrionia</taxon>
        <taxon>Desulfovibrionales</taxon>
        <taxon>Desulfovibrionaceae</taxon>
        <taxon>Desulfolutivibrio</taxon>
    </lineage>
</organism>
<dbReference type="InterPro" id="IPR002192">
    <property type="entry name" value="PPDK_AMP/ATP-bd"/>
</dbReference>
<reference evidence="19 20" key="1">
    <citation type="submission" date="2020-02" db="EMBL/GenBank/DDBJ databases">
        <title>Comparative genomics of sulfur disproportionating microorganisms.</title>
        <authorList>
            <person name="Ward L.M."/>
            <person name="Bertran E."/>
            <person name="Johnston D.T."/>
        </authorList>
    </citation>
    <scope>NUCLEOTIDE SEQUENCE [LARGE SCALE GENOMIC DNA]</scope>
    <source>
        <strain evidence="19 20">DSM 3696</strain>
    </source>
</reference>
<feature type="domain" description="PEP-utilising enzyme mobile" evidence="16">
    <location>
        <begin position="392"/>
        <end position="462"/>
    </location>
</feature>
<dbReference type="UniPathway" id="UPA00138"/>